<accession>A0A1H8MXC4</accession>
<keyword evidence="1" id="KW-1133">Transmembrane helix</keyword>
<reference evidence="2 3" key="1">
    <citation type="submission" date="2016-10" db="EMBL/GenBank/DDBJ databases">
        <authorList>
            <person name="de Groot N.N."/>
        </authorList>
    </citation>
    <scope>NUCLEOTIDE SEQUENCE [LARGE SCALE GENOMIC DNA]</scope>
    <source>
        <strain evidence="2 3">DSM 3857</strain>
    </source>
</reference>
<keyword evidence="1" id="KW-0472">Membrane</keyword>
<dbReference type="EMBL" id="FOCE01000015">
    <property type="protein sequence ID" value="SEO21923.1"/>
    <property type="molecule type" value="Genomic_DNA"/>
</dbReference>
<dbReference type="AlphaFoldDB" id="A0A1H8MXC4"/>
<proteinExistence type="predicted"/>
<sequence length="82" mass="9110">MTATRANWLILLGIMAVLGGSCTAIAGDLSHWPATLPALLTILVAKLANDRLRLLKWPMEFLFWAAILMIVFNLVRLYFLPG</sequence>
<gene>
    <name evidence="2" type="ORF">SAMN04488103_11523</name>
</gene>
<feature type="transmembrane region" description="Helical" evidence="1">
    <location>
        <begin position="61"/>
        <end position="79"/>
    </location>
</feature>
<name>A0A1H8MXC4_9RHOB</name>
<dbReference type="Proteomes" id="UP000198761">
    <property type="component" value="Unassembled WGS sequence"/>
</dbReference>
<evidence type="ECO:0008006" key="4">
    <source>
        <dbReference type="Google" id="ProtNLM"/>
    </source>
</evidence>
<dbReference type="PROSITE" id="PS51257">
    <property type="entry name" value="PROKAR_LIPOPROTEIN"/>
    <property type="match status" value="1"/>
</dbReference>
<evidence type="ECO:0000313" key="2">
    <source>
        <dbReference type="EMBL" id="SEO21923.1"/>
    </source>
</evidence>
<protein>
    <recommendedName>
        <fullName evidence="4">Cytochrome C oxidase subunit IV</fullName>
    </recommendedName>
</protein>
<dbReference type="OrthoDB" id="8453786at2"/>
<feature type="transmembrane region" description="Helical" evidence="1">
    <location>
        <begin position="7"/>
        <end position="26"/>
    </location>
</feature>
<evidence type="ECO:0000256" key="1">
    <source>
        <dbReference type="SAM" id="Phobius"/>
    </source>
</evidence>
<dbReference type="RefSeq" id="WP_091303517.1">
    <property type="nucleotide sequence ID" value="NZ_FOCE01000015.1"/>
</dbReference>
<keyword evidence="1" id="KW-0812">Transmembrane</keyword>
<evidence type="ECO:0000313" key="3">
    <source>
        <dbReference type="Proteomes" id="UP000198761"/>
    </source>
</evidence>
<keyword evidence="3" id="KW-1185">Reference proteome</keyword>
<dbReference type="STRING" id="933059.SAMN04488103_11523"/>
<organism evidence="2 3">
    <name type="scientific">Gemmobacter aquatilis</name>
    <dbReference type="NCBI Taxonomy" id="933059"/>
    <lineage>
        <taxon>Bacteria</taxon>
        <taxon>Pseudomonadati</taxon>
        <taxon>Pseudomonadota</taxon>
        <taxon>Alphaproteobacteria</taxon>
        <taxon>Rhodobacterales</taxon>
        <taxon>Paracoccaceae</taxon>
        <taxon>Gemmobacter</taxon>
    </lineage>
</organism>